<comment type="subcellular location">
    <subcellularLocation>
        <location evidence="1">Membrane</location>
        <topology evidence="1">Multi-pass membrane protein</topology>
    </subcellularLocation>
</comment>
<comment type="caution">
    <text evidence="7">The sequence shown here is derived from an EMBL/GenBank/DDBJ whole genome shotgun (WGS) entry which is preliminary data.</text>
</comment>
<dbReference type="AlphaFoldDB" id="H3NI01"/>
<organism evidence="7 8">
    <name type="scientific">Facklamia languida CCUG 37842</name>
    <dbReference type="NCBI Taxonomy" id="883113"/>
    <lineage>
        <taxon>Bacteria</taxon>
        <taxon>Bacillati</taxon>
        <taxon>Bacillota</taxon>
        <taxon>Bacilli</taxon>
        <taxon>Lactobacillales</taxon>
        <taxon>Aerococcaceae</taxon>
        <taxon>Facklamia</taxon>
    </lineage>
</organism>
<dbReference type="PANTHER" id="PTHR37422">
    <property type="entry name" value="TEICHURONIC ACID BIOSYNTHESIS PROTEIN TUAE"/>
    <property type="match status" value="1"/>
</dbReference>
<dbReference type="Pfam" id="PF04932">
    <property type="entry name" value="Wzy_C"/>
    <property type="match status" value="1"/>
</dbReference>
<feature type="domain" description="O-antigen ligase-related" evidence="6">
    <location>
        <begin position="190"/>
        <end position="318"/>
    </location>
</feature>
<name>H3NI01_9LACT</name>
<dbReference type="InterPro" id="IPR007016">
    <property type="entry name" value="O-antigen_ligase-rel_domated"/>
</dbReference>
<evidence type="ECO:0000313" key="8">
    <source>
        <dbReference type="Proteomes" id="UP000006190"/>
    </source>
</evidence>
<feature type="transmembrane region" description="Helical" evidence="5">
    <location>
        <begin position="261"/>
        <end position="281"/>
    </location>
</feature>
<feature type="transmembrane region" description="Helical" evidence="5">
    <location>
        <begin position="105"/>
        <end position="123"/>
    </location>
</feature>
<feature type="transmembrane region" description="Helical" evidence="5">
    <location>
        <begin position="342"/>
        <end position="364"/>
    </location>
</feature>
<dbReference type="PATRIC" id="fig|883113.3.peg.432"/>
<evidence type="ECO:0000256" key="4">
    <source>
        <dbReference type="ARBA" id="ARBA00023136"/>
    </source>
</evidence>
<keyword evidence="4 5" id="KW-0472">Membrane</keyword>
<feature type="transmembrane region" description="Helical" evidence="5">
    <location>
        <begin position="301"/>
        <end position="321"/>
    </location>
</feature>
<dbReference type="PANTHER" id="PTHR37422:SF20">
    <property type="entry name" value="O-ANTIGEN POLYMERASE"/>
    <property type="match status" value="1"/>
</dbReference>
<evidence type="ECO:0000256" key="1">
    <source>
        <dbReference type="ARBA" id="ARBA00004141"/>
    </source>
</evidence>
<dbReference type="InterPro" id="IPR051533">
    <property type="entry name" value="WaaL-like"/>
</dbReference>
<feature type="transmembrane region" description="Helical" evidence="5">
    <location>
        <begin position="224"/>
        <end position="241"/>
    </location>
</feature>
<keyword evidence="2 5" id="KW-0812">Transmembrane</keyword>
<dbReference type="STRING" id="883113.HMPREF9708_00429"/>
<dbReference type="GO" id="GO:0016020">
    <property type="term" value="C:membrane"/>
    <property type="evidence" value="ECO:0007669"/>
    <property type="project" value="UniProtKB-SubCell"/>
</dbReference>
<evidence type="ECO:0000256" key="5">
    <source>
        <dbReference type="SAM" id="Phobius"/>
    </source>
</evidence>
<feature type="transmembrane region" description="Helical" evidence="5">
    <location>
        <begin position="158"/>
        <end position="175"/>
    </location>
</feature>
<feature type="transmembrane region" description="Helical" evidence="5">
    <location>
        <begin position="12"/>
        <end position="42"/>
    </location>
</feature>
<dbReference type="eggNOG" id="COG3307">
    <property type="taxonomic scope" value="Bacteria"/>
</dbReference>
<accession>H3NI01</accession>
<dbReference type="OrthoDB" id="9806320at2"/>
<keyword evidence="8" id="KW-1185">Reference proteome</keyword>
<feature type="transmembrane region" description="Helical" evidence="5">
    <location>
        <begin position="62"/>
        <end position="93"/>
    </location>
</feature>
<reference evidence="7 8" key="1">
    <citation type="submission" date="2012-01" db="EMBL/GenBank/DDBJ databases">
        <title>The Genome Sequence of Facklamia languida CCUG 37842.</title>
        <authorList>
            <consortium name="The Broad Institute Genome Sequencing Platform"/>
            <person name="Earl A."/>
            <person name="Ward D."/>
            <person name="Feldgarden M."/>
            <person name="Gevers D."/>
            <person name="Huys G."/>
            <person name="Young S.K."/>
            <person name="Zeng Q."/>
            <person name="Gargeya S."/>
            <person name="Fitzgerald M."/>
            <person name="Haas B."/>
            <person name="Abouelleil A."/>
            <person name="Alvarado L."/>
            <person name="Arachchi H.M."/>
            <person name="Berlin A."/>
            <person name="Chapman S.B."/>
            <person name="Gearin G."/>
            <person name="Goldberg J."/>
            <person name="Griggs A."/>
            <person name="Gujja S."/>
            <person name="Hansen M."/>
            <person name="Heiman D."/>
            <person name="Howarth C."/>
            <person name="Larimer J."/>
            <person name="Lui A."/>
            <person name="MacDonald P.J.P."/>
            <person name="McCowen C."/>
            <person name="Montmayeur A."/>
            <person name="Murphy C."/>
            <person name="Neiman D."/>
            <person name="Pearson M."/>
            <person name="Priest M."/>
            <person name="Roberts A."/>
            <person name="Saif S."/>
            <person name="Shea T."/>
            <person name="Sisk P."/>
            <person name="Stolte C."/>
            <person name="Sykes S."/>
            <person name="Wortman J."/>
            <person name="Nusbaum C."/>
            <person name="Birren B."/>
        </authorList>
    </citation>
    <scope>NUCLEOTIDE SEQUENCE [LARGE SCALE GENOMIC DNA]</scope>
    <source>
        <strain evidence="7 8">CCUG 37842</strain>
    </source>
</reference>
<dbReference type="Proteomes" id="UP000006190">
    <property type="component" value="Unassembled WGS sequence"/>
</dbReference>
<evidence type="ECO:0000259" key="6">
    <source>
        <dbReference type="Pfam" id="PF04932"/>
    </source>
</evidence>
<evidence type="ECO:0000313" key="7">
    <source>
        <dbReference type="EMBL" id="EHR37800.1"/>
    </source>
</evidence>
<feature type="transmembrane region" description="Helical" evidence="5">
    <location>
        <begin position="187"/>
        <end position="218"/>
    </location>
</feature>
<sequence length="392" mass="45527">MKKLLNQKQIEPIIFALISLSILFPFYISSLVTALGAGILFFTHYKELKEAFLKTHWLGIFIFYSLLVGLFYQNWIGVGVGVVMFLFAMLFYFYQRYLTFELYQFNLKVFVFGSIPLALLSYYKYSRDVLKNGYDLLYIFKYHNPQTRAEATFFNPNYYGLYIAMVLIMAIYLFSQNQNRRFRWVMVLTILMNLMSLILTGSRWSIPTVIVGAVIMLFFLKPKLAWGLGFLLVGGFIALLIRPDLLPRFTTLAHGFEDRFAIWQVGWNLFLTSPIVGRGPMTYVNFYYLFADKGKMHAHQLLVDCLANYGLVGMMLLVMAFSRYFRRLFRGIFNPQIRPEMGLVVATVLTVLFHGLMDVGIFWIQTGYIFLALVTVTPTQLQHFKTKEADSL</sequence>
<proteinExistence type="predicted"/>
<keyword evidence="3 5" id="KW-1133">Transmembrane helix</keyword>
<evidence type="ECO:0000256" key="3">
    <source>
        <dbReference type="ARBA" id="ARBA00022989"/>
    </source>
</evidence>
<dbReference type="EMBL" id="AGEG01000003">
    <property type="protein sequence ID" value="EHR37800.1"/>
    <property type="molecule type" value="Genomic_DNA"/>
</dbReference>
<gene>
    <name evidence="7" type="ORF">HMPREF9708_00429</name>
</gene>
<protein>
    <recommendedName>
        <fullName evidence="6">O-antigen ligase-related domain-containing protein</fullName>
    </recommendedName>
</protein>
<dbReference type="HOGENOM" id="CLU_057670_0_0_9"/>
<evidence type="ECO:0000256" key="2">
    <source>
        <dbReference type="ARBA" id="ARBA00022692"/>
    </source>
</evidence>